<dbReference type="Proteomes" id="UP001445076">
    <property type="component" value="Unassembled WGS sequence"/>
</dbReference>
<dbReference type="CDD" id="cd18292">
    <property type="entry name" value="BTB_POZ_BTBD17"/>
    <property type="match status" value="1"/>
</dbReference>
<dbReference type="Gene3D" id="3.30.710.10">
    <property type="entry name" value="Potassium Channel Kv1.1, Chain A"/>
    <property type="match status" value="1"/>
</dbReference>
<protein>
    <recommendedName>
        <fullName evidence="2">BTB domain-containing protein</fullName>
    </recommendedName>
</protein>
<feature type="compositionally biased region" description="Polar residues" evidence="1">
    <location>
        <begin position="74"/>
        <end position="87"/>
    </location>
</feature>
<evidence type="ECO:0000259" key="2">
    <source>
        <dbReference type="PROSITE" id="PS50097"/>
    </source>
</evidence>
<dbReference type="Pfam" id="PF07707">
    <property type="entry name" value="BACK"/>
    <property type="match status" value="1"/>
</dbReference>
<evidence type="ECO:0000313" key="4">
    <source>
        <dbReference type="Proteomes" id="UP001445076"/>
    </source>
</evidence>
<feature type="domain" description="BTB" evidence="2">
    <location>
        <begin position="120"/>
        <end position="190"/>
    </location>
</feature>
<dbReference type="InterPro" id="IPR051481">
    <property type="entry name" value="BTB-POZ/Galectin-3-binding"/>
</dbReference>
<dbReference type="PANTHER" id="PTHR24410">
    <property type="entry name" value="HL07962P-RELATED"/>
    <property type="match status" value="1"/>
</dbReference>
<dbReference type="InterPro" id="IPR011705">
    <property type="entry name" value="BACK"/>
</dbReference>
<dbReference type="Pfam" id="PF23651">
    <property type="entry name" value="TRAF_BTBD17"/>
    <property type="match status" value="1"/>
</dbReference>
<dbReference type="AlphaFoldDB" id="A0AAW0XXA1"/>
<proteinExistence type="predicted"/>
<accession>A0AAW0XXA1</accession>
<gene>
    <name evidence="3" type="ORF">OTU49_001977</name>
</gene>
<dbReference type="InterPro" id="IPR056184">
    <property type="entry name" value="TRAF_BTBD17"/>
</dbReference>
<dbReference type="InterPro" id="IPR011333">
    <property type="entry name" value="SKP1/BTB/POZ_sf"/>
</dbReference>
<dbReference type="Gene3D" id="1.25.40.420">
    <property type="match status" value="1"/>
</dbReference>
<dbReference type="Pfam" id="PF00651">
    <property type="entry name" value="BTB"/>
    <property type="match status" value="1"/>
</dbReference>
<organism evidence="3 4">
    <name type="scientific">Cherax quadricarinatus</name>
    <name type="common">Australian red claw crayfish</name>
    <dbReference type="NCBI Taxonomy" id="27406"/>
    <lineage>
        <taxon>Eukaryota</taxon>
        <taxon>Metazoa</taxon>
        <taxon>Ecdysozoa</taxon>
        <taxon>Arthropoda</taxon>
        <taxon>Crustacea</taxon>
        <taxon>Multicrustacea</taxon>
        <taxon>Malacostraca</taxon>
        <taxon>Eumalacostraca</taxon>
        <taxon>Eucarida</taxon>
        <taxon>Decapoda</taxon>
        <taxon>Pleocyemata</taxon>
        <taxon>Astacidea</taxon>
        <taxon>Parastacoidea</taxon>
        <taxon>Parastacidae</taxon>
        <taxon>Cherax</taxon>
    </lineage>
</organism>
<dbReference type="InterPro" id="IPR000210">
    <property type="entry name" value="BTB/POZ_dom"/>
</dbReference>
<sequence length="610" mass="68960">MSSSITEHCQDTRGFKLMTCVLHSCTEPSAVCRNSGVEIQHRIFKIIDRTAMFARLSNMFGANDDEDQAHGSPTRKSNSRNGSQGSGTPVHASNAAQCQIDNSGSVLEKIAGLYAERLMSDIVLVVGQREFPAHRLILCASSDVFQVMLMNPRWNESREQRIILQEASECVVVFELFLRYLYTGRLKVSHATVLPILALADKYNVKDLIETCVKYMKLHVVSASQQNYLIAWLQYTLTCGHSDIATVCLNHLKWNLEQVAANEDFASCDLDLLTTILSQHDVVVHDEMALYNIVVSWLHRQEERLLMPTPVATPGEPPPTLIPQTPSTSSVVCPPPISITPSCGKLYLRRDSTTSSCDPMDRMEWLTYEVMKFVRFPMMTPRQLADLLLVPLTIKYKEFFVTRMAIGMSFHSGQWERVREVMMDPDPSNRLLFTPRLYTAEQWSASLTVDNLPGLPAYHTRTLVFSTPASASELDCDTQLEWIVELYPKGVWFRKFYLIVWQGTVEVPEAVLRTVRLAVTAKDVEYARVRIAVLVFAVQEGIEYIVNVVSTKYIFSTEDNLLNLDDILPFDSLNDPPERKRYLQEPCDSLKIHIVISPLSDPKLDVAGIT</sequence>
<evidence type="ECO:0000256" key="1">
    <source>
        <dbReference type="SAM" id="MobiDB-lite"/>
    </source>
</evidence>
<dbReference type="PROSITE" id="PS50097">
    <property type="entry name" value="BTB"/>
    <property type="match status" value="1"/>
</dbReference>
<name>A0AAW0XXA1_CHEQU</name>
<dbReference type="SMART" id="SM00225">
    <property type="entry name" value="BTB"/>
    <property type="match status" value="1"/>
</dbReference>
<dbReference type="SUPFAM" id="SSF54695">
    <property type="entry name" value="POZ domain"/>
    <property type="match status" value="1"/>
</dbReference>
<dbReference type="SMART" id="SM00875">
    <property type="entry name" value="BACK"/>
    <property type="match status" value="1"/>
</dbReference>
<feature type="region of interest" description="Disordered" evidence="1">
    <location>
        <begin position="63"/>
        <end position="93"/>
    </location>
</feature>
<dbReference type="PANTHER" id="PTHR24410:SF41">
    <property type="entry name" value="HL07962P"/>
    <property type="match status" value="1"/>
</dbReference>
<dbReference type="CDD" id="cd18493">
    <property type="entry name" value="BACK_BTBD17"/>
    <property type="match status" value="1"/>
</dbReference>
<evidence type="ECO:0000313" key="3">
    <source>
        <dbReference type="EMBL" id="KAK8742589.1"/>
    </source>
</evidence>
<keyword evidence="4" id="KW-1185">Reference proteome</keyword>
<dbReference type="EMBL" id="JARKIK010000028">
    <property type="protein sequence ID" value="KAK8742589.1"/>
    <property type="molecule type" value="Genomic_DNA"/>
</dbReference>
<reference evidence="3 4" key="1">
    <citation type="journal article" date="2024" name="BMC Genomics">
        <title>Genome assembly of redclaw crayfish (Cherax quadricarinatus) provides insights into its immune adaptation and hypoxia tolerance.</title>
        <authorList>
            <person name="Liu Z."/>
            <person name="Zheng J."/>
            <person name="Li H."/>
            <person name="Fang K."/>
            <person name="Wang S."/>
            <person name="He J."/>
            <person name="Zhou D."/>
            <person name="Weng S."/>
            <person name="Chi M."/>
            <person name="Gu Z."/>
            <person name="He J."/>
            <person name="Li F."/>
            <person name="Wang M."/>
        </authorList>
    </citation>
    <scope>NUCLEOTIDE SEQUENCE [LARGE SCALE GENOMIC DNA]</scope>
    <source>
        <strain evidence="3">ZL_2023a</strain>
    </source>
</reference>
<comment type="caution">
    <text evidence="3">The sequence shown here is derived from an EMBL/GenBank/DDBJ whole genome shotgun (WGS) entry which is preliminary data.</text>
</comment>